<proteinExistence type="predicted"/>
<dbReference type="Proteomes" id="UP001152321">
    <property type="component" value="Unassembled WGS sequence"/>
</dbReference>
<evidence type="ECO:0000313" key="2">
    <source>
        <dbReference type="EMBL" id="MDG0817728.1"/>
    </source>
</evidence>
<evidence type="ECO:0000256" key="1">
    <source>
        <dbReference type="SAM" id="SignalP"/>
    </source>
</evidence>
<comment type="caution">
    <text evidence="2">The sequence shown here is derived from an EMBL/GenBank/DDBJ whole genome shotgun (WGS) entry which is preliminary data.</text>
</comment>
<accession>A0ABT6DRE3</accession>
<protein>
    <submittedName>
        <fullName evidence="2">Transporter substrate-binding domain-containing protein</fullName>
    </submittedName>
</protein>
<dbReference type="SUPFAM" id="SSF53850">
    <property type="entry name" value="Periplasmic binding protein-like II"/>
    <property type="match status" value="1"/>
</dbReference>
<dbReference type="RefSeq" id="WP_277579199.1">
    <property type="nucleotide sequence ID" value="NZ_JANRMI010000004.1"/>
</dbReference>
<sequence>MKIILGLFLLFSPVLAQSENTPLTMGMPFRYSRNPALNEYLSLMTASLKDAGFDVVIKTFETKRTYDLVIDGDVDAIPYDDLASTENRDKVVTMSFPILKTYARIFYRADNKSFDPKNLKKLKGALARNNVLIDQEAKKKSLKFVTANSPFHGIKLLLDHEVDYFLAIEEVGLGAINSTPEAKSEIKMSEVPFAEVPIYVTLQKSFKKDLPKIEAAFKKNLQGNLTKYPLIQSHLNKEAK</sequence>
<evidence type="ECO:0000313" key="3">
    <source>
        <dbReference type="Proteomes" id="UP001152321"/>
    </source>
</evidence>
<name>A0ABT6DRE3_9BACT</name>
<gene>
    <name evidence="2" type="ORF">NWE73_15210</name>
</gene>
<keyword evidence="3" id="KW-1185">Reference proteome</keyword>
<dbReference type="Gene3D" id="3.40.190.10">
    <property type="entry name" value="Periplasmic binding protein-like II"/>
    <property type="match status" value="2"/>
</dbReference>
<keyword evidence="1" id="KW-0732">Signal</keyword>
<reference evidence="2" key="1">
    <citation type="submission" date="2022-08" db="EMBL/GenBank/DDBJ databases">
        <title>Novel Bdellovibrio Species Isolated from Svalbard: Designation Bdellovibrio svalbardensis.</title>
        <authorList>
            <person name="Mitchell R.J."/>
            <person name="Choi S.Y."/>
        </authorList>
    </citation>
    <scope>NUCLEOTIDE SEQUENCE</scope>
    <source>
        <strain evidence="2">PAP01</strain>
    </source>
</reference>
<dbReference type="EMBL" id="JANRMI010000004">
    <property type="protein sequence ID" value="MDG0817728.1"/>
    <property type="molecule type" value="Genomic_DNA"/>
</dbReference>
<feature type="signal peptide" evidence="1">
    <location>
        <begin position="1"/>
        <end position="16"/>
    </location>
</feature>
<organism evidence="2 3">
    <name type="scientific">Bdellovibrio svalbardensis</name>
    <dbReference type="NCBI Taxonomy" id="2972972"/>
    <lineage>
        <taxon>Bacteria</taxon>
        <taxon>Pseudomonadati</taxon>
        <taxon>Bdellovibrionota</taxon>
        <taxon>Bdellovibrionia</taxon>
        <taxon>Bdellovibrionales</taxon>
        <taxon>Pseudobdellovibrionaceae</taxon>
        <taxon>Bdellovibrio</taxon>
    </lineage>
</organism>
<feature type="chain" id="PRO_5046548164" evidence="1">
    <location>
        <begin position="17"/>
        <end position="240"/>
    </location>
</feature>